<evidence type="ECO:0000256" key="1">
    <source>
        <dbReference type="SAM" id="MobiDB-lite"/>
    </source>
</evidence>
<protein>
    <submittedName>
        <fullName evidence="3">Heterokaryon incompatibility protein-domain-containing protein</fullName>
    </submittedName>
</protein>
<accession>A0A9P8W2S6</accession>
<dbReference type="PANTHER" id="PTHR33112:SF9">
    <property type="entry name" value="HETEROKARYON INCOMPATIBILITY DOMAIN-CONTAINING PROTEIN"/>
    <property type="match status" value="1"/>
</dbReference>
<evidence type="ECO:0000313" key="3">
    <source>
        <dbReference type="EMBL" id="KAH6887644.1"/>
    </source>
</evidence>
<dbReference type="AlphaFoldDB" id="A0A9P8W2S6"/>
<proteinExistence type="predicted"/>
<keyword evidence="4" id="KW-1185">Reference proteome</keyword>
<comment type="caution">
    <text evidence="3">The sequence shown here is derived from an EMBL/GenBank/DDBJ whole genome shotgun (WGS) entry which is preliminary data.</text>
</comment>
<evidence type="ECO:0000259" key="2">
    <source>
        <dbReference type="Pfam" id="PF06985"/>
    </source>
</evidence>
<dbReference type="PANTHER" id="PTHR33112">
    <property type="entry name" value="DOMAIN PROTEIN, PUTATIVE-RELATED"/>
    <property type="match status" value="1"/>
</dbReference>
<feature type="region of interest" description="Disordered" evidence="1">
    <location>
        <begin position="1"/>
        <end position="37"/>
    </location>
</feature>
<reference evidence="3 4" key="1">
    <citation type="journal article" date="2021" name="Nat. Commun.">
        <title>Genetic determinants of endophytism in the Arabidopsis root mycobiome.</title>
        <authorList>
            <person name="Mesny F."/>
            <person name="Miyauchi S."/>
            <person name="Thiergart T."/>
            <person name="Pickel B."/>
            <person name="Atanasova L."/>
            <person name="Karlsson M."/>
            <person name="Huettel B."/>
            <person name="Barry K.W."/>
            <person name="Haridas S."/>
            <person name="Chen C."/>
            <person name="Bauer D."/>
            <person name="Andreopoulos W."/>
            <person name="Pangilinan J."/>
            <person name="LaButti K."/>
            <person name="Riley R."/>
            <person name="Lipzen A."/>
            <person name="Clum A."/>
            <person name="Drula E."/>
            <person name="Henrissat B."/>
            <person name="Kohler A."/>
            <person name="Grigoriev I.V."/>
            <person name="Martin F.M."/>
            <person name="Hacquard S."/>
        </authorList>
    </citation>
    <scope>NUCLEOTIDE SEQUENCE [LARGE SCALE GENOMIC DNA]</scope>
    <source>
        <strain evidence="3 4">MPI-CAGE-CH-0241</strain>
    </source>
</reference>
<feature type="compositionally biased region" description="Polar residues" evidence="1">
    <location>
        <begin position="13"/>
        <end position="28"/>
    </location>
</feature>
<name>A0A9P8W2S6_9HYPO</name>
<gene>
    <name evidence="3" type="ORF">B0T10DRAFT_490136</name>
</gene>
<feature type="domain" description="Heterokaryon incompatibility" evidence="2">
    <location>
        <begin position="221"/>
        <end position="380"/>
    </location>
</feature>
<evidence type="ECO:0000313" key="4">
    <source>
        <dbReference type="Proteomes" id="UP000777438"/>
    </source>
</evidence>
<dbReference type="Pfam" id="PF06985">
    <property type="entry name" value="HET"/>
    <property type="match status" value="1"/>
</dbReference>
<dbReference type="OrthoDB" id="5362512at2759"/>
<sequence length="687" mass="77058">MNSFSPNDHKAKSSNSSSAPQPQFSPTNKAHLPTPGSELNAVRAFGESVSEDWVTSQNLCQNLCSECLASRDAVLNDTSHVYIIRLEQLQKSNCEFCDVLCRALHWSGTTGNSGQDLFIFVRKASLEINLMDGVAPGVRLDCEPGISCPWGIVAQERQDLPAPGSLETVRQIFKWISHCKRTHKLCNVQDPNFMPTRLIDLGSSNDTIRLIETDPQTQGPYVCLSHCWGRKKPLTTKADNLQMHLQSIRWHGIPQTFRDAICYTRLLRIRYIWIDSLCIIQDNPDDWATESKVMGQIYSNAYLTLGAVTAPDSSTGMFKISPSLGLHSARKITGTTITGLPYLYNVFSVPRKLDLHPAAWRSYDDRKSWPLLGRAWAFQECIMSPRFLHIGHPELRWECREAILCECGDIEQKSAKVRYATVLESGSAFQLEKERRDLIEAYSLLSLTCETDKLPAFSGLAKQACRTAPSSEYLAGLFRGSLVVDMLWIAQKHDPKSYRPKLEHWRAPSWSWASVDAFVVFPLSSYYHISNEEPDKGSMLKSYMEIIDARCTPTTSDPTGQVSDGFVTLRGPAYDCLIRDGRLSSASADQGGPIDGEIHLDHPDHVPPQQVCIIRAATFKRMSSHPSLPGGIDTEYSLVLECIDASTKTYRRLGVFTQRRGQHIKESPRKYHPNSFGHGRLETVTIM</sequence>
<dbReference type="Proteomes" id="UP000777438">
    <property type="component" value="Unassembled WGS sequence"/>
</dbReference>
<dbReference type="EMBL" id="JAGPYM010000014">
    <property type="protein sequence ID" value="KAH6887644.1"/>
    <property type="molecule type" value="Genomic_DNA"/>
</dbReference>
<organism evidence="3 4">
    <name type="scientific">Thelonectria olida</name>
    <dbReference type="NCBI Taxonomy" id="1576542"/>
    <lineage>
        <taxon>Eukaryota</taxon>
        <taxon>Fungi</taxon>
        <taxon>Dikarya</taxon>
        <taxon>Ascomycota</taxon>
        <taxon>Pezizomycotina</taxon>
        <taxon>Sordariomycetes</taxon>
        <taxon>Hypocreomycetidae</taxon>
        <taxon>Hypocreales</taxon>
        <taxon>Nectriaceae</taxon>
        <taxon>Thelonectria</taxon>
    </lineage>
</organism>
<dbReference type="InterPro" id="IPR010730">
    <property type="entry name" value="HET"/>
</dbReference>